<dbReference type="STRING" id="1618333.UR93_C0002G0016"/>
<name>A0A0G0D4I8_9BACT</name>
<comment type="caution">
    <text evidence="1">The sequence shown here is derived from an EMBL/GenBank/DDBJ whole genome shotgun (WGS) entry which is preliminary data.</text>
</comment>
<dbReference type="PANTHER" id="PTHR30290">
    <property type="entry name" value="PERIPLASMIC BINDING COMPONENT OF ABC TRANSPORTER"/>
    <property type="match status" value="1"/>
</dbReference>
<dbReference type="Gene3D" id="3.40.190.10">
    <property type="entry name" value="Periplasmic binding protein-like II"/>
    <property type="match status" value="2"/>
</dbReference>
<organism evidence="1 2">
    <name type="scientific">Berkelbacteria bacterium GW2011_GWA2_35_9</name>
    <dbReference type="NCBI Taxonomy" id="1618333"/>
    <lineage>
        <taxon>Bacteria</taxon>
        <taxon>Candidatus Berkelbacteria</taxon>
    </lineage>
</organism>
<sequence>MINYSFKKFLRSFDKKEKITLFIAVVVFLSAIFGKNIYLKITNTPMQPRDGGEFTEGILARTDREVEKSFNNLVNFSLLYLDENMTIQNGLASSYEIFDGGKKYLFTLKDGINAKELTPIFNAHTKIKNNSIKAETTDDNKLQITLEKIYTPIIYYFTEPIYPYGPYKVASKTPESIELIRNERFVLHSPYIEKIKIKIYRNLSNLEKAYRAQEVNSALNVFEQNNANKYILELQKRAVFFFNLEQIQDKNVRTKLKNNQNINGSLEINLTVLDTPTLFEKAQKIKEQFAPLGATVNVQTINQDDFNNLVLSDRLYQTLLVGIDFGRDPDPYPFWHSSNITADGQNYSQYFNKKIDRMLEDSRLEIDNNKRQAIYSQIEEIVNNDAPVIQYEKEKLEYFVDKKIKGILVNQGITESDRFSNVWNWYIKEERRK</sequence>
<accession>A0A0G0D4I8</accession>
<dbReference type="SUPFAM" id="SSF53850">
    <property type="entry name" value="Periplasmic binding protein-like II"/>
    <property type="match status" value="1"/>
</dbReference>
<gene>
    <name evidence="1" type="ORF">UR93_C0002G0016</name>
</gene>
<dbReference type="GO" id="GO:0015833">
    <property type="term" value="P:peptide transport"/>
    <property type="evidence" value="ECO:0007669"/>
    <property type="project" value="TreeGrafter"/>
</dbReference>
<proteinExistence type="predicted"/>
<dbReference type="InterPro" id="IPR039424">
    <property type="entry name" value="SBP_5"/>
</dbReference>
<evidence type="ECO:0000313" key="1">
    <source>
        <dbReference type="EMBL" id="KKP89114.1"/>
    </source>
</evidence>
<dbReference type="GO" id="GO:1904680">
    <property type="term" value="F:peptide transmembrane transporter activity"/>
    <property type="evidence" value="ECO:0007669"/>
    <property type="project" value="TreeGrafter"/>
</dbReference>
<protein>
    <recommendedName>
        <fullName evidence="3">Solute-binding protein family 5 domain-containing protein</fullName>
    </recommendedName>
</protein>
<evidence type="ECO:0000313" key="2">
    <source>
        <dbReference type="Proteomes" id="UP000034316"/>
    </source>
</evidence>
<evidence type="ECO:0008006" key="3">
    <source>
        <dbReference type="Google" id="ProtNLM"/>
    </source>
</evidence>
<dbReference type="AlphaFoldDB" id="A0A0G0D4I8"/>
<reference evidence="1 2" key="1">
    <citation type="journal article" date="2015" name="Nature">
        <title>rRNA introns, odd ribosomes, and small enigmatic genomes across a large radiation of phyla.</title>
        <authorList>
            <person name="Brown C.T."/>
            <person name="Hug L.A."/>
            <person name="Thomas B.C."/>
            <person name="Sharon I."/>
            <person name="Castelle C.J."/>
            <person name="Singh A."/>
            <person name="Wilkins M.J."/>
            <person name="Williams K.H."/>
            <person name="Banfield J.F."/>
        </authorList>
    </citation>
    <scope>NUCLEOTIDE SEQUENCE [LARGE SCALE GENOMIC DNA]</scope>
</reference>
<dbReference type="Proteomes" id="UP000034316">
    <property type="component" value="Unassembled WGS sequence"/>
</dbReference>
<dbReference type="Gene3D" id="3.10.105.10">
    <property type="entry name" value="Dipeptide-binding Protein, Domain 3"/>
    <property type="match status" value="2"/>
</dbReference>
<dbReference type="EMBL" id="LBRB01000002">
    <property type="protein sequence ID" value="KKP89114.1"/>
    <property type="molecule type" value="Genomic_DNA"/>
</dbReference>